<protein>
    <submittedName>
        <fullName evidence="1">Insulin-like growth factor binding protein, N-terminal</fullName>
    </submittedName>
</protein>
<evidence type="ECO:0000313" key="1">
    <source>
        <dbReference type="EMBL" id="KRX10618.1"/>
    </source>
</evidence>
<keyword evidence="2" id="KW-1185">Reference proteome</keyword>
<gene>
    <name evidence="1" type="ORF">PPERSA_05438</name>
</gene>
<dbReference type="InterPro" id="IPR009030">
    <property type="entry name" value="Growth_fac_rcpt_cys_sf"/>
</dbReference>
<organism evidence="1 2">
    <name type="scientific">Pseudocohnilembus persalinus</name>
    <name type="common">Ciliate</name>
    <dbReference type="NCBI Taxonomy" id="266149"/>
    <lineage>
        <taxon>Eukaryota</taxon>
        <taxon>Sar</taxon>
        <taxon>Alveolata</taxon>
        <taxon>Ciliophora</taxon>
        <taxon>Intramacronucleata</taxon>
        <taxon>Oligohymenophorea</taxon>
        <taxon>Scuticociliatia</taxon>
        <taxon>Philasterida</taxon>
        <taxon>Pseudocohnilembidae</taxon>
        <taxon>Pseudocohnilembus</taxon>
    </lineage>
</organism>
<sequence>MKKSLQVPGSEFSIFIQGSQEIMGNFGLYTHFKNGTFFYKKQHFLLHNFYFNNTEIGIIDYHHMWISAENQALNGKVVILLANPQTGELIYDNDGELKYYQTQLFNTQIQTAYKQNYEVYLYMFGNQEEFVYENMSIGVQNYQVHILKVKQECHSNCLTCQYRATNCTKRCNPYCLNGICDRITGFCLACIDKFYLMEGQCIRCPQICLDYNKYFIFYEFLNVNQEEFIYYQQALQCQCSVGYYKYMEYQLELENKTNEYQFRWDLFDIFFYDVKE</sequence>
<dbReference type="AlphaFoldDB" id="A0A0V0R8I5"/>
<reference evidence="1 2" key="1">
    <citation type="journal article" date="2015" name="Sci. Rep.">
        <title>Genome of the facultative scuticociliatosis pathogen Pseudocohnilembus persalinus provides insight into its virulence through horizontal gene transfer.</title>
        <authorList>
            <person name="Xiong J."/>
            <person name="Wang G."/>
            <person name="Cheng J."/>
            <person name="Tian M."/>
            <person name="Pan X."/>
            <person name="Warren A."/>
            <person name="Jiang C."/>
            <person name="Yuan D."/>
            <person name="Miao W."/>
        </authorList>
    </citation>
    <scope>NUCLEOTIDE SEQUENCE [LARGE SCALE GENOMIC DNA]</scope>
    <source>
        <strain evidence="1">36N120E</strain>
    </source>
</reference>
<accession>A0A0V0R8I5</accession>
<dbReference type="Proteomes" id="UP000054937">
    <property type="component" value="Unassembled WGS sequence"/>
</dbReference>
<dbReference type="InParanoid" id="A0A0V0R8I5"/>
<comment type="caution">
    <text evidence="1">The sequence shown here is derived from an EMBL/GenBank/DDBJ whole genome shotgun (WGS) entry which is preliminary data.</text>
</comment>
<dbReference type="SUPFAM" id="SSF57184">
    <property type="entry name" value="Growth factor receptor domain"/>
    <property type="match status" value="1"/>
</dbReference>
<proteinExistence type="predicted"/>
<dbReference type="EMBL" id="LDAU01000025">
    <property type="protein sequence ID" value="KRX10618.1"/>
    <property type="molecule type" value="Genomic_DNA"/>
</dbReference>
<evidence type="ECO:0000313" key="2">
    <source>
        <dbReference type="Proteomes" id="UP000054937"/>
    </source>
</evidence>
<name>A0A0V0R8I5_PSEPJ</name>
<dbReference type="OrthoDB" id="27819at2759"/>